<dbReference type="GO" id="GO:0032259">
    <property type="term" value="P:methylation"/>
    <property type="evidence" value="ECO:0007669"/>
    <property type="project" value="UniProtKB-KW"/>
</dbReference>
<evidence type="ECO:0000313" key="3">
    <source>
        <dbReference type="EMBL" id="SJZ89132.1"/>
    </source>
</evidence>
<dbReference type="EMBL" id="FUWS01000004">
    <property type="protein sequence ID" value="SJZ89132.1"/>
    <property type="molecule type" value="Genomic_DNA"/>
</dbReference>
<evidence type="ECO:0000313" key="4">
    <source>
        <dbReference type="Proteomes" id="UP000190637"/>
    </source>
</evidence>
<name>A0A1T4PC92_9ACTN</name>
<dbReference type="RefSeq" id="WP_394330043.1">
    <property type="nucleotide sequence ID" value="NZ_FUWS01000004.1"/>
</dbReference>
<sequence>MLEPGCGSGNFIGAAPTDTSPPTRIVGVELDPTSAAIARHLYPDAQIPTESFTAAAPDHAFDAAVGNVPFGDYWLYNPSQESIHNHFISSGNTRAGRQSTAVPAARIARTPSRRPADTLTPGADQGSSKPTARAMLSAGSGSVVPRNRYFIG</sequence>
<dbReference type="STRING" id="1122192.SAMN02745673_01737"/>
<feature type="region of interest" description="Disordered" evidence="1">
    <location>
        <begin position="91"/>
        <end position="139"/>
    </location>
</feature>
<dbReference type="Proteomes" id="UP000190637">
    <property type="component" value="Unassembled WGS sequence"/>
</dbReference>
<dbReference type="InterPro" id="IPR029063">
    <property type="entry name" value="SAM-dependent_MTases_sf"/>
</dbReference>
<proteinExistence type="predicted"/>
<feature type="region of interest" description="Disordered" evidence="1">
    <location>
        <begin position="1"/>
        <end position="22"/>
    </location>
</feature>
<evidence type="ECO:0000259" key="2">
    <source>
        <dbReference type="Pfam" id="PF08241"/>
    </source>
</evidence>
<dbReference type="InterPro" id="IPR013216">
    <property type="entry name" value="Methyltransf_11"/>
</dbReference>
<dbReference type="CDD" id="cd02440">
    <property type="entry name" value="AdoMet_MTases"/>
    <property type="match status" value="1"/>
</dbReference>
<feature type="compositionally biased region" description="Gly residues" evidence="1">
    <location>
        <begin position="1"/>
        <end position="10"/>
    </location>
</feature>
<reference evidence="3 4" key="1">
    <citation type="submission" date="2017-02" db="EMBL/GenBank/DDBJ databases">
        <authorList>
            <person name="Peterson S.W."/>
        </authorList>
    </citation>
    <scope>NUCLEOTIDE SEQUENCE [LARGE SCALE GENOMIC DNA]</scope>
    <source>
        <strain evidence="3 4">DSM 45154</strain>
    </source>
</reference>
<keyword evidence="3" id="KW-0489">Methyltransferase</keyword>
<dbReference type="Gene3D" id="3.40.50.150">
    <property type="entry name" value="Vaccinia Virus protein VP39"/>
    <property type="match status" value="1"/>
</dbReference>
<gene>
    <name evidence="3" type="ORF">SAMN02745673_01737</name>
</gene>
<dbReference type="Pfam" id="PF08241">
    <property type="entry name" value="Methyltransf_11"/>
    <property type="match status" value="1"/>
</dbReference>
<keyword evidence="4" id="KW-1185">Reference proteome</keyword>
<feature type="domain" description="Methyltransferase type 11" evidence="2">
    <location>
        <begin position="2"/>
        <end position="65"/>
    </location>
</feature>
<dbReference type="GO" id="GO:0008757">
    <property type="term" value="F:S-adenosylmethionine-dependent methyltransferase activity"/>
    <property type="evidence" value="ECO:0007669"/>
    <property type="project" value="InterPro"/>
</dbReference>
<feature type="compositionally biased region" description="Polar residues" evidence="1">
    <location>
        <begin position="91"/>
        <end position="101"/>
    </location>
</feature>
<dbReference type="SUPFAM" id="SSF53335">
    <property type="entry name" value="S-adenosyl-L-methionine-dependent methyltransferases"/>
    <property type="match status" value="1"/>
</dbReference>
<evidence type="ECO:0000256" key="1">
    <source>
        <dbReference type="SAM" id="MobiDB-lite"/>
    </source>
</evidence>
<keyword evidence="3" id="KW-0808">Transferase</keyword>
<organism evidence="3 4">
    <name type="scientific">Marinactinospora thermotolerans DSM 45154</name>
    <dbReference type="NCBI Taxonomy" id="1122192"/>
    <lineage>
        <taxon>Bacteria</taxon>
        <taxon>Bacillati</taxon>
        <taxon>Actinomycetota</taxon>
        <taxon>Actinomycetes</taxon>
        <taxon>Streptosporangiales</taxon>
        <taxon>Nocardiopsidaceae</taxon>
        <taxon>Marinactinospora</taxon>
    </lineage>
</organism>
<accession>A0A1T4PC92</accession>
<protein>
    <submittedName>
        <fullName evidence="3">Predicted O-methyltransferase</fullName>
    </submittedName>
</protein>
<dbReference type="AlphaFoldDB" id="A0A1T4PC92"/>